<evidence type="ECO:0000313" key="3">
    <source>
        <dbReference type="Proteomes" id="UP000837857"/>
    </source>
</evidence>
<evidence type="ECO:0000313" key="2">
    <source>
        <dbReference type="EMBL" id="CAH2062307.1"/>
    </source>
</evidence>
<feature type="non-terminal residue" evidence="2">
    <location>
        <position position="201"/>
    </location>
</feature>
<evidence type="ECO:0000256" key="1">
    <source>
        <dbReference type="SAM" id="MobiDB-lite"/>
    </source>
</evidence>
<sequence length="201" mass="21905">MSAQRPGRTSPGANSSTTDEDEDEEESTSTATTIRRPPQPTRASGSGEIAGGSYFYAAPADYTPPPRQPKAQRRHTPPETEASLTEKRTKVGPATSSPEQGSHSQNRESQVSQPGARAYSQPPRSPSINTTPATTPSMSPDRRSNRDLDMEELVGWGGGGVGLDGPDLLRDFRERRHQQRCQRNTKRHRAAAVNILRCGRD</sequence>
<dbReference type="EMBL" id="OW152841">
    <property type="protein sequence ID" value="CAH2062307.1"/>
    <property type="molecule type" value="Genomic_DNA"/>
</dbReference>
<name>A0ABN8IQ88_9NEOP</name>
<feature type="region of interest" description="Disordered" evidence="1">
    <location>
        <begin position="1"/>
        <end position="147"/>
    </location>
</feature>
<dbReference type="Proteomes" id="UP000837857">
    <property type="component" value="Chromosome 29"/>
</dbReference>
<accession>A0ABN8IQ88</accession>
<organism evidence="2 3">
    <name type="scientific">Iphiclides podalirius</name>
    <name type="common">scarce swallowtail</name>
    <dbReference type="NCBI Taxonomy" id="110791"/>
    <lineage>
        <taxon>Eukaryota</taxon>
        <taxon>Metazoa</taxon>
        <taxon>Ecdysozoa</taxon>
        <taxon>Arthropoda</taxon>
        <taxon>Hexapoda</taxon>
        <taxon>Insecta</taxon>
        <taxon>Pterygota</taxon>
        <taxon>Neoptera</taxon>
        <taxon>Endopterygota</taxon>
        <taxon>Lepidoptera</taxon>
        <taxon>Glossata</taxon>
        <taxon>Ditrysia</taxon>
        <taxon>Papilionoidea</taxon>
        <taxon>Papilionidae</taxon>
        <taxon>Papilioninae</taxon>
        <taxon>Iphiclides</taxon>
    </lineage>
</organism>
<feature type="compositionally biased region" description="Polar residues" evidence="1">
    <location>
        <begin position="126"/>
        <end position="138"/>
    </location>
</feature>
<feature type="compositionally biased region" description="Polar residues" evidence="1">
    <location>
        <begin position="94"/>
        <end position="113"/>
    </location>
</feature>
<feature type="compositionally biased region" description="Acidic residues" evidence="1">
    <location>
        <begin position="18"/>
        <end position="27"/>
    </location>
</feature>
<protein>
    <submittedName>
        <fullName evidence="2">Uncharacterized protein</fullName>
    </submittedName>
</protein>
<proteinExistence type="predicted"/>
<reference evidence="2" key="1">
    <citation type="submission" date="2022-03" db="EMBL/GenBank/DDBJ databases">
        <authorList>
            <person name="Martin H S."/>
        </authorList>
    </citation>
    <scope>NUCLEOTIDE SEQUENCE</scope>
</reference>
<keyword evidence="3" id="KW-1185">Reference proteome</keyword>
<gene>
    <name evidence="2" type="ORF">IPOD504_LOCUS11862</name>
</gene>